<dbReference type="Pfam" id="PF13456">
    <property type="entry name" value="RVT_3"/>
    <property type="match status" value="1"/>
</dbReference>
<protein>
    <submittedName>
        <fullName evidence="3">Uncharacterized protein LOC120110638</fullName>
    </submittedName>
</protein>
<reference evidence="3" key="2">
    <citation type="submission" date="2025-08" db="UniProtKB">
        <authorList>
            <consortium name="RefSeq"/>
        </authorList>
    </citation>
    <scope>IDENTIFICATION</scope>
    <source>
        <tissue evidence="3">Young leaves</tissue>
    </source>
</reference>
<gene>
    <name evidence="3" type="primary">LOC120110638</name>
</gene>
<dbReference type="GO" id="GO:0003676">
    <property type="term" value="F:nucleic acid binding"/>
    <property type="evidence" value="ECO:0007669"/>
    <property type="project" value="InterPro"/>
</dbReference>
<sequence length="255" mass="28668">MTSLCEVCSDAEETISHVLLRCPTIVQISRCLPIPPLSLWESVEDMLKYLSDSLRRPSIAEIGIKAAYAAYHIWLERNDCLFEGRRSSPRVVKVRDIWNTCTAVSASRFIYFSWVLPPSDYFKVNFDGGMAVDGAFGGVGFVIRNHDSRFIAMGGHSTPGMTAVAAELRATWKGILCARRVLGADSIFLEGDSSTVIDCIRRVDKYGDGHPLIRDTRKLVREFTSFQIVHMYLRRIVQQTESPPMQPGTPHQQLQ</sequence>
<name>A0A8B9A673_PHODC</name>
<keyword evidence="2" id="KW-1185">Reference proteome</keyword>
<evidence type="ECO:0000313" key="3">
    <source>
        <dbReference type="RefSeq" id="XP_038982145.1"/>
    </source>
</evidence>
<dbReference type="AlphaFoldDB" id="A0A8B9A673"/>
<dbReference type="SUPFAM" id="SSF53098">
    <property type="entry name" value="Ribonuclease H-like"/>
    <property type="match status" value="1"/>
</dbReference>
<dbReference type="GO" id="GO:0004523">
    <property type="term" value="F:RNA-DNA hybrid ribonuclease activity"/>
    <property type="evidence" value="ECO:0007669"/>
    <property type="project" value="InterPro"/>
</dbReference>
<dbReference type="RefSeq" id="XP_038982145.1">
    <property type="nucleotide sequence ID" value="XM_039126217.1"/>
</dbReference>
<dbReference type="InterPro" id="IPR036397">
    <property type="entry name" value="RNaseH_sf"/>
</dbReference>
<dbReference type="InterPro" id="IPR044730">
    <property type="entry name" value="RNase_H-like_dom_plant"/>
</dbReference>
<organism evidence="2 3">
    <name type="scientific">Phoenix dactylifera</name>
    <name type="common">Date palm</name>
    <dbReference type="NCBI Taxonomy" id="42345"/>
    <lineage>
        <taxon>Eukaryota</taxon>
        <taxon>Viridiplantae</taxon>
        <taxon>Streptophyta</taxon>
        <taxon>Embryophyta</taxon>
        <taxon>Tracheophyta</taxon>
        <taxon>Spermatophyta</taxon>
        <taxon>Magnoliopsida</taxon>
        <taxon>Liliopsida</taxon>
        <taxon>Arecaceae</taxon>
        <taxon>Coryphoideae</taxon>
        <taxon>Phoeniceae</taxon>
        <taxon>Phoenix</taxon>
    </lineage>
</organism>
<evidence type="ECO:0000313" key="2">
    <source>
        <dbReference type="Proteomes" id="UP000228380"/>
    </source>
</evidence>
<dbReference type="InterPro" id="IPR012337">
    <property type="entry name" value="RNaseH-like_sf"/>
</dbReference>
<dbReference type="Proteomes" id="UP000228380">
    <property type="component" value="Chromosome 4"/>
</dbReference>
<reference evidence="2" key="1">
    <citation type="journal article" date="2019" name="Nat. Commun.">
        <title>Genome-wide association mapping of date palm fruit traits.</title>
        <authorList>
            <person name="Hazzouri K.M."/>
            <person name="Gros-Balthazard M."/>
            <person name="Flowers J.M."/>
            <person name="Copetti D."/>
            <person name="Lemansour A."/>
            <person name="Lebrun M."/>
            <person name="Masmoudi K."/>
            <person name="Ferrand S."/>
            <person name="Dhar M.I."/>
            <person name="Fresquez Z.A."/>
            <person name="Rosas U."/>
            <person name="Zhang J."/>
            <person name="Talag J."/>
            <person name="Lee S."/>
            <person name="Kudrna D."/>
            <person name="Powell R.F."/>
            <person name="Leitch I.J."/>
            <person name="Krueger R.R."/>
            <person name="Wing R.A."/>
            <person name="Amiri K.M.A."/>
            <person name="Purugganan M.D."/>
        </authorList>
    </citation>
    <scope>NUCLEOTIDE SEQUENCE [LARGE SCALE GENOMIC DNA]</scope>
    <source>
        <strain evidence="2">cv. Khalas</strain>
    </source>
</reference>
<dbReference type="CDD" id="cd06222">
    <property type="entry name" value="RNase_H_like"/>
    <property type="match status" value="1"/>
</dbReference>
<dbReference type="Gene3D" id="3.30.420.10">
    <property type="entry name" value="Ribonuclease H-like superfamily/Ribonuclease H"/>
    <property type="match status" value="1"/>
</dbReference>
<accession>A0A8B9A673</accession>
<evidence type="ECO:0000259" key="1">
    <source>
        <dbReference type="Pfam" id="PF13456"/>
    </source>
</evidence>
<dbReference type="KEGG" id="pda:120110638"/>
<proteinExistence type="predicted"/>
<dbReference type="PANTHER" id="PTHR47723:SF19">
    <property type="entry name" value="POLYNUCLEOTIDYL TRANSFERASE, RIBONUCLEASE H-LIKE SUPERFAMILY PROTEIN"/>
    <property type="match status" value="1"/>
</dbReference>
<dbReference type="GeneID" id="120110638"/>
<feature type="domain" description="RNase H type-1" evidence="1">
    <location>
        <begin position="125"/>
        <end position="233"/>
    </location>
</feature>
<dbReference type="InterPro" id="IPR053151">
    <property type="entry name" value="RNase_H-like"/>
</dbReference>
<dbReference type="InterPro" id="IPR002156">
    <property type="entry name" value="RNaseH_domain"/>
</dbReference>
<dbReference type="PANTHER" id="PTHR47723">
    <property type="entry name" value="OS05G0353850 PROTEIN"/>
    <property type="match status" value="1"/>
</dbReference>